<dbReference type="PROSITE" id="PS50850">
    <property type="entry name" value="MFS"/>
    <property type="match status" value="1"/>
</dbReference>
<dbReference type="InterPro" id="IPR052528">
    <property type="entry name" value="Sugar_transport-like"/>
</dbReference>
<evidence type="ECO:0000256" key="1">
    <source>
        <dbReference type="SAM" id="Phobius"/>
    </source>
</evidence>
<dbReference type="InterPro" id="IPR011701">
    <property type="entry name" value="MFS"/>
</dbReference>
<organism evidence="3">
    <name type="scientific">Archaeoglobus fulgidus</name>
    <dbReference type="NCBI Taxonomy" id="2234"/>
    <lineage>
        <taxon>Archaea</taxon>
        <taxon>Methanobacteriati</taxon>
        <taxon>Methanobacteriota</taxon>
        <taxon>Archaeoglobi</taxon>
        <taxon>Archaeoglobales</taxon>
        <taxon>Archaeoglobaceae</taxon>
        <taxon>Archaeoglobus</taxon>
    </lineage>
</organism>
<keyword evidence="1" id="KW-0812">Transmembrane</keyword>
<proteinExistence type="predicted"/>
<dbReference type="InterPro" id="IPR020846">
    <property type="entry name" value="MFS_dom"/>
</dbReference>
<feature type="transmembrane region" description="Helical" evidence="1">
    <location>
        <begin position="185"/>
        <end position="207"/>
    </location>
</feature>
<dbReference type="PANTHER" id="PTHR23526">
    <property type="entry name" value="INTEGRAL MEMBRANE TRANSPORT PROTEIN-RELATED"/>
    <property type="match status" value="1"/>
</dbReference>
<evidence type="ECO:0000313" key="3">
    <source>
        <dbReference type="EMBL" id="HEH35490.1"/>
    </source>
</evidence>
<dbReference type="Pfam" id="PF07690">
    <property type="entry name" value="MFS_1"/>
    <property type="match status" value="1"/>
</dbReference>
<feature type="transmembrane region" description="Helical" evidence="1">
    <location>
        <begin position="271"/>
        <end position="294"/>
    </location>
</feature>
<protein>
    <submittedName>
        <fullName evidence="3">MFS transporter</fullName>
    </submittedName>
</protein>
<dbReference type="GO" id="GO:0022857">
    <property type="term" value="F:transmembrane transporter activity"/>
    <property type="evidence" value="ECO:0007669"/>
    <property type="project" value="InterPro"/>
</dbReference>
<comment type="caution">
    <text evidence="3">The sequence shown here is derived from an EMBL/GenBank/DDBJ whole genome shotgun (WGS) entry which is preliminary data.</text>
</comment>
<feature type="transmembrane region" description="Helical" evidence="1">
    <location>
        <begin position="219"/>
        <end position="236"/>
    </location>
</feature>
<dbReference type="SUPFAM" id="SSF103473">
    <property type="entry name" value="MFS general substrate transporter"/>
    <property type="match status" value="1"/>
</dbReference>
<dbReference type="PANTHER" id="PTHR23526:SF2">
    <property type="entry name" value="MAJOR FACILITATOR SUPERFAMILY (MFS) PROFILE DOMAIN-CONTAINING PROTEIN"/>
    <property type="match status" value="1"/>
</dbReference>
<dbReference type="Gene3D" id="1.20.1250.20">
    <property type="entry name" value="MFS general substrate transporter like domains"/>
    <property type="match status" value="1"/>
</dbReference>
<dbReference type="AlphaFoldDB" id="A0A7J2TIP6"/>
<keyword evidence="1" id="KW-1133">Transmembrane helix</keyword>
<feature type="transmembrane region" description="Helical" evidence="1">
    <location>
        <begin position="93"/>
        <end position="115"/>
    </location>
</feature>
<feature type="transmembrane region" description="Helical" evidence="1">
    <location>
        <begin position="245"/>
        <end position="265"/>
    </location>
</feature>
<dbReference type="InterPro" id="IPR036259">
    <property type="entry name" value="MFS_trans_sf"/>
</dbReference>
<feature type="transmembrane region" description="Helical" evidence="1">
    <location>
        <begin position="306"/>
        <end position="324"/>
    </location>
</feature>
<sequence length="358" mass="40132">MKKVQAWLINFLAQVSIASSLLFIPLFAKELGASDIEIGLITSFYSLAILTSSGIFGRLSDIYSKKLFLTLGLLLSSFSFFAQCFARDPVQLLVIRTLVGFSIGIFPAALTAYAYKQNRKIGHFTSFGSLGWAIGQLFAGIIAVYCGIFIFGALLFLLSFFMVIREEIPDERIPRSRSTFKIIRENLSVYFAFFIRHTGASAVWLIFPLYLFQLGISKFWIGAIYFANSFLQFLLMPRMDRFNPYLLLNLGAAFSGLTFIFYSLATEIYQFLAIQILIAFGWSAMYVGALRIALEKNIEKSSVVGFLNSTIYLSTIIGSIIGGFIAENFGYSFCFLFGALLSFLVPFFRVRNGAIKSF</sequence>
<reference evidence="3" key="1">
    <citation type="journal article" date="2020" name="mSystems">
        <title>Genome- and Community-Level Interaction Insights into Carbon Utilization and Element Cycling Functions of Hydrothermarchaeota in Hydrothermal Sediment.</title>
        <authorList>
            <person name="Zhou Z."/>
            <person name="Liu Y."/>
            <person name="Xu W."/>
            <person name="Pan J."/>
            <person name="Luo Z.H."/>
            <person name="Li M."/>
        </authorList>
    </citation>
    <scope>NUCLEOTIDE SEQUENCE [LARGE SCALE GENOMIC DNA]</scope>
    <source>
        <strain evidence="3">SpSt-26</strain>
    </source>
</reference>
<keyword evidence="1" id="KW-0472">Membrane</keyword>
<feature type="transmembrane region" description="Helical" evidence="1">
    <location>
        <begin position="135"/>
        <end position="164"/>
    </location>
</feature>
<gene>
    <name evidence="3" type="ORF">ENP88_04955</name>
</gene>
<feature type="transmembrane region" description="Helical" evidence="1">
    <location>
        <begin position="6"/>
        <end position="26"/>
    </location>
</feature>
<evidence type="ECO:0000259" key="2">
    <source>
        <dbReference type="PROSITE" id="PS50850"/>
    </source>
</evidence>
<feature type="transmembrane region" description="Helical" evidence="1">
    <location>
        <begin position="330"/>
        <end position="348"/>
    </location>
</feature>
<feature type="transmembrane region" description="Helical" evidence="1">
    <location>
        <begin position="68"/>
        <end position="86"/>
    </location>
</feature>
<name>A0A7J2TIP6_ARCFL</name>
<feature type="domain" description="Major facilitator superfamily (MFS) profile" evidence="2">
    <location>
        <begin position="1"/>
        <end position="358"/>
    </location>
</feature>
<accession>A0A7J2TIP6</accession>
<feature type="transmembrane region" description="Helical" evidence="1">
    <location>
        <begin position="38"/>
        <end position="56"/>
    </location>
</feature>
<dbReference type="EMBL" id="DSLA01000078">
    <property type="protein sequence ID" value="HEH35490.1"/>
    <property type="molecule type" value="Genomic_DNA"/>
</dbReference>